<dbReference type="PANTHER" id="PTHR34297">
    <property type="entry name" value="HYPOTHETICAL CYTOSOLIC PROTEIN-RELATED"/>
    <property type="match status" value="1"/>
</dbReference>
<evidence type="ECO:0000256" key="1">
    <source>
        <dbReference type="ARBA" id="ARBA00005721"/>
    </source>
</evidence>
<proteinExistence type="inferred from homology"/>
<reference evidence="3 4" key="1">
    <citation type="submission" date="2020-03" db="EMBL/GenBank/DDBJ databases">
        <title>Whole genome shotgun sequence of Phytohabitans rumicis NBRC 108638.</title>
        <authorList>
            <person name="Komaki H."/>
            <person name="Tamura T."/>
        </authorList>
    </citation>
    <scope>NUCLEOTIDE SEQUENCE [LARGE SCALE GENOMIC DNA]</scope>
    <source>
        <strain evidence="3 4">NBRC 108638</strain>
    </source>
</reference>
<accession>A0A6V8L113</accession>
<keyword evidence="4" id="KW-1185">Reference proteome</keyword>
<evidence type="ECO:0000313" key="3">
    <source>
        <dbReference type="EMBL" id="GFJ89280.1"/>
    </source>
</evidence>
<dbReference type="Proteomes" id="UP000482960">
    <property type="component" value="Unassembled WGS sequence"/>
</dbReference>
<dbReference type="PANTHER" id="PTHR34297:SF3">
    <property type="entry name" value="ALKALINE SHOCK PROTEIN 23"/>
    <property type="match status" value="1"/>
</dbReference>
<reference evidence="3 4" key="2">
    <citation type="submission" date="2020-03" db="EMBL/GenBank/DDBJ databases">
        <authorList>
            <person name="Ichikawa N."/>
            <person name="Kimura A."/>
            <person name="Kitahashi Y."/>
            <person name="Uohara A."/>
        </authorList>
    </citation>
    <scope>NUCLEOTIDE SEQUENCE [LARGE SCALE GENOMIC DNA]</scope>
    <source>
        <strain evidence="3 4">NBRC 108638</strain>
    </source>
</reference>
<gene>
    <name evidence="3" type="ORF">Prum_029220</name>
</gene>
<protein>
    <recommendedName>
        <fullName evidence="5">Asp23/Gls24 family envelope stress response protein</fullName>
    </recommendedName>
</protein>
<comment type="similarity">
    <text evidence="1">Belongs to the asp23 family.</text>
</comment>
<evidence type="ECO:0000256" key="2">
    <source>
        <dbReference type="SAM" id="MobiDB-lite"/>
    </source>
</evidence>
<dbReference type="EMBL" id="BLPG01000001">
    <property type="protein sequence ID" value="GFJ89280.1"/>
    <property type="molecule type" value="Genomic_DNA"/>
</dbReference>
<evidence type="ECO:0000313" key="4">
    <source>
        <dbReference type="Proteomes" id="UP000482960"/>
    </source>
</evidence>
<dbReference type="RefSeq" id="WP_173076930.1">
    <property type="nucleotide sequence ID" value="NZ_BAABJB010000002.1"/>
</dbReference>
<comment type="caution">
    <text evidence="3">The sequence shown here is derived from an EMBL/GenBank/DDBJ whole genome shotgun (WGS) entry which is preliminary data.</text>
</comment>
<sequence>MTDVAAQVPTQRQEEAVEEVSEAPAPEAANDAIGTANDAMGTANGAIGAVNGTIEQVSDAVERAAAASGRVASQVVDRLRNNAELAAERGTTSIADEVVEKIAGIAVREVPGVYDLGGDVARFFANVKERIGLGDADDDADRGMSVRLEGRSAAINITLVIEYGFVVHSVTEKVRAKVIGSVENLLGLEVTEVNIRVDDVHVEDSGPVSGDEARAAGYSA</sequence>
<dbReference type="AlphaFoldDB" id="A0A6V8L113"/>
<feature type="region of interest" description="Disordered" evidence="2">
    <location>
        <begin position="1"/>
        <end position="26"/>
    </location>
</feature>
<name>A0A6V8L113_9ACTN</name>
<organism evidence="3 4">
    <name type="scientific">Phytohabitans rumicis</name>
    <dbReference type="NCBI Taxonomy" id="1076125"/>
    <lineage>
        <taxon>Bacteria</taxon>
        <taxon>Bacillati</taxon>
        <taxon>Actinomycetota</taxon>
        <taxon>Actinomycetes</taxon>
        <taxon>Micromonosporales</taxon>
        <taxon>Micromonosporaceae</taxon>
    </lineage>
</organism>
<dbReference type="InterPro" id="IPR005531">
    <property type="entry name" value="Asp23"/>
</dbReference>
<evidence type="ECO:0008006" key="5">
    <source>
        <dbReference type="Google" id="ProtNLM"/>
    </source>
</evidence>
<dbReference type="Pfam" id="PF03780">
    <property type="entry name" value="Asp23"/>
    <property type="match status" value="1"/>
</dbReference>